<comment type="subcellular location">
    <subcellularLocation>
        <location evidence="1">Cell inner membrane</location>
        <topology evidence="1">Single-pass membrane protein</topology>
    </subcellularLocation>
    <subcellularLocation>
        <location evidence="15">Cell membrane</location>
        <topology evidence="15">Single-pass membrane protein</topology>
    </subcellularLocation>
</comment>
<dbReference type="PANTHER" id="PTHR33445">
    <property type="entry name" value="ATP SYNTHASE SUBUNIT B', CHLOROPLASTIC"/>
    <property type="match status" value="1"/>
</dbReference>
<comment type="function">
    <text evidence="12 15">F(1)F(0) ATP synthase produces ATP from ADP in the presence of a proton or sodium gradient. F-type ATPases consist of two structural domains, F(1) containing the extramembraneous catalytic core and F(0) containing the membrane proton channel, linked together by a central stalk and a peripheral stalk. During catalysis, ATP synthesis in the catalytic domain of F(1) is coupled via a rotary mechanism of the central stalk subunits to proton translocation.</text>
</comment>
<dbReference type="InterPro" id="IPR050059">
    <property type="entry name" value="ATP_synthase_B_chain"/>
</dbReference>
<evidence type="ECO:0000256" key="4">
    <source>
        <dbReference type="ARBA" id="ARBA00022475"/>
    </source>
</evidence>
<dbReference type="PANTHER" id="PTHR33445:SF1">
    <property type="entry name" value="ATP SYNTHASE SUBUNIT B"/>
    <property type="match status" value="1"/>
</dbReference>
<evidence type="ECO:0000256" key="11">
    <source>
        <dbReference type="ARBA" id="ARBA00023310"/>
    </source>
</evidence>
<evidence type="ECO:0000256" key="6">
    <source>
        <dbReference type="ARBA" id="ARBA00022692"/>
    </source>
</evidence>
<evidence type="ECO:0000256" key="2">
    <source>
        <dbReference type="ARBA" id="ARBA00005513"/>
    </source>
</evidence>
<dbReference type="Pfam" id="PF00430">
    <property type="entry name" value="ATP-synt_B"/>
    <property type="match status" value="1"/>
</dbReference>
<keyword evidence="5 15" id="KW-0138">CF(0)</keyword>
<dbReference type="HAMAP" id="MF_01398">
    <property type="entry name" value="ATP_synth_b_bprime"/>
    <property type="match status" value="1"/>
</dbReference>
<evidence type="ECO:0000256" key="9">
    <source>
        <dbReference type="ARBA" id="ARBA00023065"/>
    </source>
</evidence>
<dbReference type="EMBL" id="JACRAF010000039">
    <property type="protein sequence ID" value="MBI4922866.1"/>
    <property type="molecule type" value="Genomic_DNA"/>
</dbReference>
<evidence type="ECO:0000256" key="5">
    <source>
        <dbReference type="ARBA" id="ARBA00022547"/>
    </source>
</evidence>
<keyword evidence="10 15" id="KW-0472">Membrane</keyword>
<evidence type="ECO:0000256" key="3">
    <source>
        <dbReference type="ARBA" id="ARBA00022448"/>
    </source>
</evidence>
<evidence type="ECO:0000256" key="7">
    <source>
        <dbReference type="ARBA" id="ARBA00022781"/>
    </source>
</evidence>
<keyword evidence="11 15" id="KW-0066">ATP synthesis</keyword>
<evidence type="ECO:0000256" key="14">
    <source>
        <dbReference type="ARBA" id="ARBA00025830"/>
    </source>
</evidence>
<evidence type="ECO:0000256" key="10">
    <source>
        <dbReference type="ARBA" id="ARBA00023136"/>
    </source>
</evidence>
<feature type="transmembrane region" description="Helical" evidence="15">
    <location>
        <begin position="64"/>
        <end position="83"/>
    </location>
</feature>
<evidence type="ECO:0000313" key="18">
    <source>
        <dbReference type="EMBL" id="MBI4922866.1"/>
    </source>
</evidence>
<keyword evidence="4 15" id="KW-1003">Cell membrane</keyword>
<evidence type="ECO:0000256" key="1">
    <source>
        <dbReference type="ARBA" id="ARBA00004377"/>
    </source>
</evidence>
<comment type="caution">
    <text evidence="18">The sequence shown here is derived from an EMBL/GenBank/DDBJ whole genome shotgun (WGS) entry which is preliminary data.</text>
</comment>
<sequence>MAETTILLAQAESSAAPADAVQNGVVVQDSAATPAPAGEVHATTEAEEALVFPPFDATTFASQLLWFALAFGVLYVLMSRVALPQIGSIIDKRKARIDGDLKEAERLRGETDKAIAAYEAALAEARKNAHGIAEETRTSIKADLEGKRKGVEDDLSKKVAEAEARILKNKDEALGRVSEIAEETAAALVTQLTGEANAKDVAAAVAEVVKG</sequence>
<evidence type="ECO:0000256" key="12">
    <source>
        <dbReference type="ARBA" id="ARBA00025198"/>
    </source>
</evidence>
<dbReference type="GO" id="GO:0046933">
    <property type="term" value="F:proton-transporting ATP synthase activity, rotational mechanism"/>
    <property type="evidence" value="ECO:0007669"/>
    <property type="project" value="UniProtKB-UniRule"/>
</dbReference>
<dbReference type="GO" id="GO:0005886">
    <property type="term" value="C:plasma membrane"/>
    <property type="evidence" value="ECO:0007669"/>
    <property type="project" value="UniProtKB-SubCell"/>
</dbReference>
<gene>
    <name evidence="15" type="primary">atpF</name>
    <name evidence="18" type="ORF">HY834_14055</name>
</gene>
<dbReference type="Proteomes" id="UP000782610">
    <property type="component" value="Unassembled WGS sequence"/>
</dbReference>
<evidence type="ECO:0000256" key="13">
    <source>
        <dbReference type="ARBA" id="ARBA00025614"/>
    </source>
</evidence>
<proteinExistence type="inferred from homology"/>
<dbReference type="GO" id="GO:0045259">
    <property type="term" value="C:proton-transporting ATP synthase complex"/>
    <property type="evidence" value="ECO:0007669"/>
    <property type="project" value="UniProtKB-KW"/>
</dbReference>
<dbReference type="NCBIfam" id="NF006612">
    <property type="entry name" value="PRK09174.1"/>
    <property type="match status" value="1"/>
</dbReference>
<dbReference type="AlphaFoldDB" id="A0A933NZA2"/>
<name>A0A933NZA2_9HYPH</name>
<comment type="similarity">
    <text evidence="2 15 16">Belongs to the ATPase B chain family.</text>
</comment>
<protein>
    <recommendedName>
        <fullName evidence="15">ATP synthase subunit b</fullName>
    </recommendedName>
    <alternativeName>
        <fullName evidence="15">ATP synthase F(0) sector subunit b</fullName>
    </alternativeName>
    <alternativeName>
        <fullName evidence="15">ATPase subunit I</fullName>
    </alternativeName>
    <alternativeName>
        <fullName evidence="15">F-type ATPase subunit b</fullName>
        <shortName evidence="15">F-ATPase subunit b</shortName>
    </alternativeName>
</protein>
<comment type="subunit">
    <text evidence="14 15">F-type ATPases have 2 components, F(1) - the catalytic core - and F(0) - the membrane proton channel. F(1) has five subunits: alpha(3), beta(3), gamma(1), delta(1), epsilon(1). F(0) has three main subunits: a(1), b(2) and c(10-14). The alpha and beta chains form an alternating ring which encloses part of the gamma chain. F(1) is attached to F(0) by a central stalk formed by the gamma and epsilon chains, while a peripheral stalk is formed by the delta and b chains.</text>
</comment>
<evidence type="ECO:0000256" key="16">
    <source>
        <dbReference type="RuleBase" id="RU003848"/>
    </source>
</evidence>
<evidence type="ECO:0000313" key="19">
    <source>
        <dbReference type="Proteomes" id="UP000782610"/>
    </source>
</evidence>
<reference evidence="18" key="1">
    <citation type="submission" date="2020-07" db="EMBL/GenBank/DDBJ databases">
        <title>Huge and variable diversity of episymbiotic CPR bacteria and DPANN archaea in groundwater ecosystems.</title>
        <authorList>
            <person name="He C.Y."/>
            <person name="Keren R."/>
            <person name="Whittaker M."/>
            <person name="Farag I.F."/>
            <person name="Doudna J."/>
            <person name="Cate J.H.D."/>
            <person name="Banfield J.F."/>
        </authorList>
    </citation>
    <scope>NUCLEOTIDE SEQUENCE</scope>
    <source>
        <strain evidence="18">NC_groundwater_1586_Pr3_B-0.1um_66_15</strain>
    </source>
</reference>
<dbReference type="InterPro" id="IPR002146">
    <property type="entry name" value="ATP_synth_b/b'su_bac/chlpt"/>
</dbReference>
<organism evidence="18 19">
    <name type="scientific">Devosia nanyangense</name>
    <dbReference type="NCBI Taxonomy" id="1228055"/>
    <lineage>
        <taxon>Bacteria</taxon>
        <taxon>Pseudomonadati</taxon>
        <taxon>Pseudomonadota</taxon>
        <taxon>Alphaproteobacteria</taxon>
        <taxon>Hyphomicrobiales</taxon>
        <taxon>Devosiaceae</taxon>
        <taxon>Devosia</taxon>
    </lineage>
</organism>
<keyword evidence="6 15" id="KW-0812">Transmembrane</keyword>
<keyword evidence="7 15" id="KW-0375">Hydrogen ion transport</keyword>
<keyword evidence="3 15" id="KW-0813">Transport</keyword>
<accession>A0A933NZA2</accession>
<evidence type="ECO:0000256" key="17">
    <source>
        <dbReference type="SAM" id="Coils"/>
    </source>
</evidence>
<comment type="function">
    <text evidence="13">Component of the F(0) channel, it forms part of the peripheral stalk, linking F(1) to F(0). The b'-subunit is a diverged and duplicated form of b found in plants and photosynthetic bacteria.</text>
</comment>
<evidence type="ECO:0000256" key="15">
    <source>
        <dbReference type="HAMAP-Rule" id="MF_01398"/>
    </source>
</evidence>
<keyword evidence="8 15" id="KW-1133">Transmembrane helix</keyword>
<evidence type="ECO:0000256" key="8">
    <source>
        <dbReference type="ARBA" id="ARBA00022989"/>
    </source>
</evidence>
<feature type="coiled-coil region" evidence="17">
    <location>
        <begin position="101"/>
        <end position="172"/>
    </location>
</feature>
<keyword evidence="17" id="KW-0175">Coiled coil</keyword>
<keyword evidence="9 15" id="KW-0406">Ion transport</keyword>
<dbReference type="CDD" id="cd06503">
    <property type="entry name" value="ATP-synt_Fo_b"/>
    <property type="match status" value="1"/>
</dbReference>
<dbReference type="GO" id="GO:0046961">
    <property type="term" value="F:proton-transporting ATPase activity, rotational mechanism"/>
    <property type="evidence" value="ECO:0007669"/>
    <property type="project" value="TreeGrafter"/>
</dbReference>